<reference evidence="12 13" key="1">
    <citation type="submission" date="2016-11" db="EMBL/GenBank/DDBJ databases">
        <title>Draft Genome Assembly of Colletotrichum chlorophyti a pathogen of herbaceous plants.</title>
        <authorList>
            <person name="Gan P."/>
            <person name="Narusaka M."/>
            <person name="Tsushima A."/>
            <person name="Narusaka Y."/>
            <person name="Takano Y."/>
            <person name="Shirasu K."/>
        </authorList>
    </citation>
    <scope>NUCLEOTIDE SEQUENCE [LARGE SCALE GENOMIC DNA]</scope>
    <source>
        <strain evidence="12 13">NTL11</strain>
    </source>
</reference>
<evidence type="ECO:0000256" key="7">
    <source>
        <dbReference type="ARBA" id="ARBA00023157"/>
    </source>
</evidence>
<evidence type="ECO:0000259" key="11">
    <source>
        <dbReference type="PROSITE" id="PS52012"/>
    </source>
</evidence>
<dbReference type="STRING" id="708187.A0A1Q8RX65"/>
<accession>A0A1Q8RX65</accession>
<feature type="domain" description="CFEM" evidence="11">
    <location>
        <begin position="13"/>
        <end position="125"/>
    </location>
</feature>
<evidence type="ECO:0000313" key="12">
    <source>
        <dbReference type="EMBL" id="OLN89986.1"/>
    </source>
</evidence>
<feature type="disulfide bond" evidence="9">
    <location>
        <begin position="55"/>
        <end position="62"/>
    </location>
</feature>
<dbReference type="OrthoDB" id="3065412at2759"/>
<comment type="similarity">
    <text evidence="3">Belongs to the RBT5 family.</text>
</comment>
<keyword evidence="9" id="KW-0349">Heme</keyword>
<evidence type="ECO:0000256" key="4">
    <source>
        <dbReference type="ARBA" id="ARBA00022525"/>
    </source>
</evidence>
<dbReference type="Pfam" id="PF05730">
    <property type="entry name" value="CFEM"/>
    <property type="match status" value="1"/>
</dbReference>
<dbReference type="GO" id="GO:0098552">
    <property type="term" value="C:side of membrane"/>
    <property type="evidence" value="ECO:0007669"/>
    <property type="project" value="UniProtKB-KW"/>
</dbReference>
<protein>
    <recommendedName>
        <fullName evidence="11">CFEM domain-containing protein</fullName>
    </recommendedName>
</protein>
<dbReference type="GO" id="GO:0046872">
    <property type="term" value="F:metal ion binding"/>
    <property type="evidence" value="ECO:0007669"/>
    <property type="project" value="UniProtKB-UniRule"/>
</dbReference>
<evidence type="ECO:0000256" key="8">
    <source>
        <dbReference type="ARBA" id="ARBA00023288"/>
    </source>
</evidence>
<keyword evidence="5" id="KW-0336">GPI-anchor</keyword>
<gene>
    <name evidence="12" type="ORF">CCHL11_07217</name>
</gene>
<evidence type="ECO:0000256" key="1">
    <source>
        <dbReference type="ARBA" id="ARBA00004589"/>
    </source>
</evidence>
<feature type="binding site" description="axial binding residue" evidence="9">
    <location>
        <position position="59"/>
    </location>
    <ligand>
        <name>heme</name>
        <dbReference type="ChEBI" id="CHEBI:30413"/>
    </ligand>
    <ligandPart>
        <name>Fe</name>
        <dbReference type="ChEBI" id="CHEBI:18248"/>
    </ligandPart>
</feature>
<organism evidence="12 13">
    <name type="scientific">Colletotrichum chlorophyti</name>
    <dbReference type="NCBI Taxonomy" id="708187"/>
    <lineage>
        <taxon>Eukaryota</taxon>
        <taxon>Fungi</taxon>
        <taxon>Dikarya</taxon>
        <taxon>Ascomycota</taxon>
        <taxon>Pezizomycotina</taxon>
        <taxon>Sordariomycetes</taxon>
        <taxon>Hypocreomycetidae</taxon>
        <taxon>Glomerellales</taxon>
        <taxon>Glomerellaceae</taxon>
        <taxon>Colletotrichum</taxon>
    </lineage>
</organism>
<sequence>MKYITALGFLFGLAAAQSATTTASSSSSTSLPDLVSQLPTCAVSCLSSAADTIGCSATDFSCLCQSQEKLISTLTPCVLMAGCSTTEIEQAAKVAPNICQQVQNNPAASDLASASRLVTGAVGGATGTASPTTTAVPAGGARPTYAYGMLGAVALAAVAL</sequence>
<evidence type="ECO:0000313" key="13">
    <source>
        <dbReference type="Proteomes" id="UP000186583"/>
    </source>
</evidence>
<comment type="caution">
    <text evidence="9">Lacks conserved residue(s) required for the propagation of feature annotation.</text>
</comment>
<dbReference type="SMART" id="SM00747">
    <property type="entry name" value="CFEM"/>
    <property type="match status" value="1"/>
</dbReference>
<keyword evidence="9" id="KW-0408">Iron</keyword>
<dbReference type="Proteomes" id="UP000186583">
    <property type="component" value="Unassembled WGS sequence"/>
</dbReference>
<evidence type="ECO:0000256" key="9">
    <source>
        <dbReference type="PROSITE-ProRule" id="PRU01356"/>
    </source>
</evidence>
<dbReference type="InterPro" id="IPR008427">
    <property type="entry name" value="Extracellular_membr_CFEM_dom"/>
</dbReference>
<evidence type="ECO:0000256" key="5">
    <source>
        <dbReference type="ARBA" id="ARBA00022622"/>
    </source>
</evidence>
<keyword evidence="5" id="KW-0472">Membrane</keyword>
<feature type="signal peptide" evidence="10">
    <location>
        <begin position="1"/>
        <end position="16"/>
    </location>
</feature>
<dbReference type="PROSITE" id="PS52012">
    <property type="entry name" value="CFEM"/>
    <property type="match status" value="1"/>
</dbReference>
<comment type="subcellular location">
    <subcellularLocation>
        <location evidence="1">Membrane</location>
        <topology evidence="1">Lipid-anchor</topology>
        <topology evidence="1">GPI-anchor</topology>
    </subcellularLocation>
    <subcellularLocation>
        <location evidence="2">Secreted</location>
    </subcellularLocation>
</comment>
<proteinExistence type="inferred from homology"/>
<evidence type="ECO:0000256" key="6">
    <source>
        <dbReference type="ARBA" id="ARBA00022729"/>
    </source>
</evidence>
<dbReference type="EMBL" id="MPGH01000067">
    <property type="protein sequence ID" value="OLN89986.1"/>
    <property type="molecule type" value="Genomic_DNA"/>
</dbReference>
<evidence type="ECO:0000256" key="10">
    <source>
        <dbReference type="SAM" id="SignalP"/>
    </source>
</evidence>
<comment type="caution">
    <text evidence="12">The sequence shown here is derived from an EMBL/GenBank/DDBJ whole genome shotgun (WGS) entry which is preliminary data.</text>
</comment>
<dbReference type="GO" id="GO:0005576">
    <property type="term" value="C:extracellular region"/>
    <property type="evidence" value="ECO:0007669"/>
    <property type="project" value="UniProtKB-SubCell"/>
</dbReference>
<keyword evidence="13" id="KW-1185">Reference proteome</keyword>
<keyword evidence="9" id="KW-0479">Metal-binding</keyword>
<name>A0A1Q8RX65_9PEZI</name>
<evidence type="ECO:0000256" key="2">
    <source>
        <dbReference type="ARBA" id="ARBA00004613"/>
    </source>
</evidence>
<keyword evidence="6 10" id="KW-0732">Signal</keyword>
<keyword evidence="8" id="KW-0449">Lipoprotein</keyword>
<keyword evidence="5" id="KW-0325">Glycoprotein</keyword>
<dbReference type="AlphaFoldDB" id="A0A1Q8RX65"/>
<feature type="chain" id="PRO_5012503056" description="CFEM domain-containing protein" evidence="10">
    <location>
        <begin position="17"/>
        <end position="160"/>
    </location>
</feature>
<evidence type="ECO:0000256" key="3">
    <source>
        <dbReference type="ARBA" id="ARBA00010031"/>
    </source>
</evidence>
<keyword evidence="7 9" id="KW-1015">Disulfide bond</keyword>
<keyword evidence="4" id="KW-0964">Secreted</keyword>